<organism evidence="5 6">
    <name type="scientific">Acidovorax lacteus</name>
    <dbReference type="NCBI Taxonomy" id="1924988"/>
    <lineage>
        <taxon>Bacteria</taxon>
        <taxon>Pseudomonadati</taxon>
        <taxon>Pseudomonadota</taxon>
        <taxon>Betaproteobacteria</taxon>
        <taxon>Burkholderiales</taxon>
        <taxon>Comamonadaceae</taxon>
        <taxon>Acidovorax</taxon>
    </lineage>
</organism>
<dbReference type="EMBL" id="BAABEX010000030">
    <property type="protein sequence ID" value="GAA4430057.1"/>
    <property type="molecule type" value="Genomic_DNA"/>
</dbReference>
<evidence type="ECO:0000256" key="1">
    <source>
        <dbReference type="ARBA" id="ARBA00022723"/>
    </source>
</evidence>
<accession>A0ABP8LJG2</accession>
<evidence type="ECO:0000259" key="4">
    <source>
        <dbReference type="PROSITE" id="PS51747"/>
    </source>
</evidence>
<dbReference type="PANTHER" id="PTHR11079">
    <property type="entry name" value="CYTOSINE DEAMINASE FAMILY MEMBER"/>
    <property type="match status" value="1"/>
</dbReference>
<dbReference type="SUPFAM" id="SSF53927">
    <property type="entry name" value="Cytidine deaminase-like"/>
    <property type="match status" value="1"/>
</dbReference>
<dbReference type="PROSITE" id="PS00903">
    <property type="entry name" value="CYT_DCMP_DEAMINASES_1"/>
    <property type="match status" value="1"/>
</dbReference>
<protein>
    <submittedName>
        <fullName evidence="5">Nucleoside deaminase</fullName>
    </submittedName>
</protein>
<dbReference type="InterPro" id="IPR002125">
    <property type="entry name" value="CMP_dCMP_dom"/>
</dbReference>
<evidence type="ECO:0000256" key="3">
    <source>
        <dbReference type="SAM" id="MobiDB-lite"/>
    </source>
</evidence>
<dbReference type="InterPro" id="IPR016192">
    <property type="entry name" value="APOBEC/CMP_deaminase_Zn-bd"/>
</dbReference>
<dbReference type="Pfam" id="PF00383">
    <property type="entry name" value="dCMP_cyt_deam_1"/>
    <property type="match status" value="1"/>
</dbReference>
<dbReference type="InterPro" id="IPR016193">
    <property type="entry name" value="Cytidine_deaminase-like"/>
</dbReference>
<comment type="caution">
    <text evidence="5">The sequence shown here is derived from an EMBL/GenBank/DDBJ whole genome shotgun (WGS) entry which is preliminary data.</text>
</comment>
<evidence type="ECO:0000313" key="6">
    <source>
        <dbReference type="Proteomes" id="UP001501788"/>
    </source>
</evidence>
<dbReference type="PROSITE" id="PS51747">
    <property type="entry name" value="CYT_DCMP_DEAMINASES_2"/>
    <property type="match status" value="1"/>
</dbReference>
<dbReference type="RefSeq" id="WP_345067352.1">
    <property type="nucleotide sequence ID" value="NZ_BAABEX010000030.1"/>
</dbReference>
<name>A0ABP8LJG2_9BURK</name>
<dbReference type="Gene3D" id="3.40.140.10">
    <property type="entry name" value="Cytidine Deaminase, domain 2"/>
    <property type="match status" value="1"/>
</dbReference>
<evidence type="ECO:0000313" key="5">
    <source>
        <dbReference type="EMBL" id="GAA4430057.1"/>
    </source>
</evidence>
<evidence type="ECO:0000256" key="2">
    <source>
        <dbReference type="ARBA" id="ARBA00022833"/>
    </source>
</evidence>
<dbReference type="Proteomes" id="UP001501788">
    <property type="component" value="Unassembled WGS sequence"/>
</dbReference>
<dbReference type="CDD" id="cd01285">
    <property type="entry name" value="nucleoside_deaminase"/>
    <property type="match status" value="1"/>
</dbReference>
<feature type="region of interest" description="Disordered" evidence="3">
    <location>
        <begin position="1"/>
        <end position="20"/>
    </location>
</feature>
<keyword evidence="1" id="KW-0479">Metal-binding</keyword>
<reference evidence="6" key="1">
    <citation type="journal article" date="2019" name="Int. J. Syst. Evol. Microbiol.">
        <title>The Global Catalogue of Microorganisms (GCM) 10K type strain sequencing project: providing services to taxonomists for standard genome sequencing and annotation.</title>
        <authorList>
            <consortium name="The Broad Institute Genomics Platform"/>
            <consortium name="The Broad Institute Genome Sequencing Center for Infectious Disease"/>
            <person name="Wu L."/>
            <person name="Ma J."/>
        </authorList>
    </citation>
    <scope>NUCLEOTIDE SEQUENCE [LARGE SCALE GENOMIC DNA]</scope>
    <source>
        <strain evidence="6">JCM 31890</strain>
    </source>
</reference>
<gene>
    <name evidence="5" type="ORF">GCM10023090_31010</name>
</gene>
<feature type="domain" description="CMP/dCMP-type deaminase" evidence="4">
    <location>
        <begin position="22"/>
        <end position="137"/>
    </location>
</feature>
<proteinExistence type="predicted"/>
<keyword evidence="2" id="KW-0862">Zinc</keyword>
<dbReference type="PANTHER" id="PTHR11079:SF202">
    <property type="entry name" value="TRNA-SPECIFIC ADENOSINE DEAMINASE"/>
    <property type="match status" value="1"/>
</dbReference>
<keyword evidence="6" id="KW-1185">Reference proteome</keyword>
<sequence length="177" mass="19012">MHHPATLSRPAPLAELPQALDDSDTRHLRRAIAWACTARARGNPPFGAVLVGPDGDVLADAYCQTHETGDSTAHAEMQALRQIGDRVPREVLAQSTLYASTEPCVMCAGAIFWAGIGRVVFGLDAQRLRVLRGNRPEQRDIALSCRTVFSAAPHPIDCVGPALVAEASAPHVGYWRA</sequence>